<sequence>MASISISPSFSFPSVPKNPPNLNGTSHFPPNLSNPHTFSRPISAVRTRAKNSSTTPGQETAMSIDNLKRFFDLNVGNWSGSFHQFDANGNLMQKINTRLAASTYGEDELISLIQTLYIKQPPSSTSIAGYEEEPEWAEYKIKETNIFTADKYQQIGFFPNEKAFSLRYQTAGMLETVLRQGVLGEDDTEEESPKNLKLPSRRPAIVCENCLYSQEKDRRARAFHITDPRGILEMVLIFVEDRDGGVLFPPFLDNDEDSTDRVLPFFGKWRGHSITKRSGVYGSTIAEADTVALLEMDDDGQLVQDITSTSDKQEVTTNVHWTGTISDNVVTFDGGYQYTFLPGGLYVGCPCDIAKSVAESKSFHLEFGWLETPGKRQRLVRTYDVEGLAVSSTYFSEIKL</sequence>
<evidence type="ECO:0000313" key="1">
    <source>
        <dbReference type="EMBL" id="KAJ4707360.1"/>
    </source>
</evidence>
<reference evidence="1 2" key="1">
    <citation type="journal article" date="2023" name="Science">
        <title>Complex scaffold remodeling in plant triterpene biosynthesis.</title>
        <authorList>
            <person name="De La Pena R."/>
            <person name="Hodgson H."/>
            <person name="Liu J.C."/>
            <person name="Stephenson M.J."/>
            <person name="Martin A.C."/>
            <person name="Owen C."/>
            <person name="Harkess A."/>
            <person name="Leebens-Mack J."/>
            <person name="Jimenez L.E."/>
            <person name="Osbourn A."/>
            <person name="Sattely E.S."/>
        </authorList>
    </citation>
    <scope>NUCLEOTIDE SEQUENCE [LARGE SCALE GENOMIC DNA]</scope>
    <source>
        <strain evidence="2">cv. JPN11</strain>
        <tissue evidence="1">Leaf</tissue>
    </source>
</reference>
<accession>A0ACC1X7I7</accession>
<gene>
    <name evidence="1" type="ORF">OWV82_020891</name>
</gene>
<dbReference type="EMBL" id="CM051404">
    <property type="protein sequence ID" value="KAJ4707360.1"/>
    <property type="molecule type" value="Genomic_DNA"/>
</dbReference>
<organism evidence="1 2">
    <name type="scientific">Melia azedarach</name>
    <name type="common">Chinaberry tree</name>
    <dbReference type="NCBI Taxonomy" id="155640"/>
    <lineage>
        <taxon>Eukaryota</taxon>
        <taxon>Viridiplantae</taxon>
        <taxon>Streptophyta</taxon>
        <taxon>Embryophyta</taxon>
        <taxon>Tracheophyta</taxon>
        <taxon>Spermatophyta</taxon>
        <taxon>Magnoliopsida</taxon>
        <taxon>eudicotyledons</taxon>
        <taxon>Gunneridae</taxon>
        <taxon>Pentapetalae</taxon>
        <taxon>rosids</taxon>
        <taxon>malvids</taxon>
        <taxon>Sapindales</taxon>
        <taxon>Meliaceae</taxon>
        <taxon>Melia</taxon>
    </lineage>
</organism>
<keyword evidence="2" id="KW-1185">Reference proteome</keyword>
<dbReference type="Proteomes" id="UP001164539">
    <property type="component" value="Chromosome 11"/>
</dbReference>
<evidence type="ECO:0000313" key="2">
    <source>
        <dbReference type="Proteomes" id="UP001164539"/>
    </source>
</evidence>
<proteinExistence type="predicted"/>
<protein>
    <submittedName>
        <fullName evidence="1">Uncharacterized protein</fullName>
    </submittedName>
</protein>
<comment type="caution">
    <text evidence="1">The sequence shown here is derived from an EMBL/GenBank/DDBJ whole genome shotgun (WGS) entry which is preliminary data.</text>
</comment>
<name>A0ACC1X7I7_MELAZ</name>